<protein>
    <submittedName>
        <fullName evidence="2">Uncharacterized protein</fullName>
    </submittedName>
</protein>
<gene>
    <name evidence="2" type="ordered locus">YPA_3421</name>
</gene>
<dbReference type="AlphaFoldDB" id="A0A0E1NQT6"/>
<sequence length="264" mass="30592">MCTAIAIYGTENIPPETAYEIGMLFFKVIELDITSTGYYKYREDRSEEDIDFIEVSLSDLKNELKNKNATSFRFYNESEKSNYWTASFGFSTSDFGGFYHFDAQCALSKNGKEKFIEFIKEFSSKNNFSYGIVYNPDNVADGFYYAEGGNFVQIYQYENPMFFEKETGGMYEGQERYKNTMLRMVYPVNVINHHHLDIIIGNVSLKEWISSDEKHGTLEGLNNDLWLWTVEDTKLDEVNKYLGEAGVLISWKPPTIKKAPRKLP</sequence>
<dbReference type="PATRIC" id="fig|360102.15.peg.2160"/>
<dbReference type="RefSeq" id="WP_002210023.1">
    <property type="nucleotide sequence ID" value="NC_008150.1"/>
</dbReference>
<evidence type="ECO:0000313" key="2">
    <source>
        <dbReference type="EMBL" id="ABG15383.1"/>
    </source>
</evidence>
<reference evidence="2 3" key="1">
    <citation type="journal article" date="2006" name="J. Bacteriol.">
        <title>Complete genome sequence of Yersinia pestis strains Antiqua and Nepal516: evidence of gene reduction in an emerging pathogen.</title>
        <authorList>
            <person name="Chain P.S."/>
            <person name="Hu P."/>
            <person name="Malfatti S.A."/>
            <person name="Radnedge L."/>
            <person name="Larimer F."/>
            <person name="Vergez L.M."/>
            <person name="Worsham P."/>
            <person name="Chu M.C."/>
            <person name="Andersen G.L."/>
        </authorList>
    </citation>
    <scope>NUCLEOTIDE SEQUENCE [LARGE SCALE GENOMIC DNA]</scope>
    <source>
        <strain evidence="2 3">Antiqua</strain>
    </source>
</reference>
<evidence type="ECO:0000313" key="3">
    <source>
        <dbReference type="Proteomes" id="UP000001971"/>
    </source>
</evidence>
<dbReference type="KEGG" id="ypa:YPA_3421"/>
<proteinExistence type="predicted"/>
<dbReference type="Proteomes" id="UP000001971">
    <property type="component" value="Chromosome"/>
</dbReference>
<name>A0A0E1NQT6_YERPA</name>
<accession>A0A0E1NQT6</accession>
<organism evidence="2 3">
    <name type="scientific">Yersinia pestis bv. Antiqua (strain Antiqua)</name>
    <dbReference type="NCBI Taxonomy" id="360102"/>
    <lineage>
        <taxon>Bacteria</taxon>
        <taxon>Pseudomonadati</taxon>
        <taxon>Pseudomonadota</taxon>
        <taxon>Gammaproteobacteria</taxon>
        <taxon>Enterobacterales</taxon>
        <taxon>Yersiniaceae</taxon>
        <taxon>Yersinia</taxon>
    </lineage>
</organism>
<dbReference type="HOGENOM" id="CLU_092087_0_0_6"/>
<dbReference type="GeneID" id="57975042"/>
<dbReference type="EMBL" id="CP000308">
    <property type="protein sequence ID" value="ABG15383.1"/>
    <property type="molecule type" value="Genomic_DNA"/>
</dbReference>
<keyword evidence="1" id="KW-0175">Coiled coil</keyword>
<feature type="coiled-coil region" evidence="1">
    <location>
        <begin position="43"/>
        <end position="70"/>
    </location>
</feature>
<evidence type="ECO:0000256" key="1">
    <source>
        <dbReference type="SAM" id="Coils"/>
    </source>
</evidence>